<evidence type="ECO:0000313" key="5">
    <source>
        <dbReference type="Proteomes" id="UP000595823"/>
    </source>
</evidence>
<accession>A0A7T6Z724</accession>
<dbReference type="GO" id="GO:0008967">
    <property type="term" value="F:phosphoglycolate phosphatase activity"/>
    <property type="evidence" value="ECO:0007669"/>
    <property type="project" value="TreeGrafter"/>
</dbReference>
<sequence length="218" mass="24283">MLMDDVNTVLFDLDGTLIDTNDLIIASFVHTLEHYYPGRFEREDILDFIGPSLADTFHNLDTDRAEEMMTMYREHNHARHDELVKEYTGVRETLEQLASASFRLGIVTTKRGETAWKGLNLMGINSFFKTVITLDDVENAKPHPEPLEKAMKALGATATETLMVGDNVHDIEGGKNAGTKTAAVAWSIKGVDAMRKHKPDVILDDMRDLLGILGVPGQ</sequence>
<feature type="active site" description="Nucleophile" evidence="3">
    <location>
        <position position="12"/>
    </location>
</feature>
<dbReference type="FunFam" id="3.40.50.1000:FF:000022">
    <property type="entry name" value="Phosphoglycolate phosphatase"/>
    <property type="match status" value="1"/>
</dbReference>
<dbReference type="GO" id="GO:0005829">
    <property type="term" value="C:cytosol"/>
    <property type="evidence" value="ECO:0007669"/>
    <property type="project" value="TreeGrafter"/>
</dbReference>
<dbReference type="EMBL" id="CP054705">
    <property type="protein sequence ID" value="QQK77877.1"/>
    <property type="molecule type" value="Genomic_DNA"/>
</dbReference>
<protein>
    <recommendedName>
        <fullName evidence="3">Pyrophosphatase PpaX</fullName>
        <ecNumber evidence="3">3.6.1.1</ecNumber>
    </recommendedName>
</protein>
<dbReference type="Pfam" id="PF13419">
    <property type="entry name" value="HAD_2"/>
    <property type="match status" value="1"/>
</dbReference>
<dbReference type="Gene3D" id="3.40.50.1000">
    <property type="entry name" value="HAD superfamily/HAD-like"/>
    <property type="match status" value="1"/>
</dbReference>
<dbReference type="EC" id="3.6.1.1" evidence="3"/>
<dbReference type="NCBIfam" id="TIGR01509">
    <property type="entry name" value="HAD-SF-IA-v3"/>
    <property type="match status" value="1"/>
</dbReference>
<reference evidence="4 5" key="1">
    <citation type="submission" date="2020-06" db="EMBL/GenBank/DDBJ databases">
        <title>Genomic analysis of Salicibibacter sp. NKC5-3.</title>
        <authorList>
            <person name="Oh Y.J."/>
        </authorList>
    </citation>
    <scope>NUCLEOTIDE SEQUENCE [LARGE SCALE GENOMIC DNA]</scope>
    <source>
        <strain evidence="4 5">NKC5-3</strain>
    </source>
</reference>
<evidence type="ECO:0000313" key="4">
    <source>
        <dbReference type="EMBL" id="QQK77877.1"/>
    </source>
</evidence>
<dbReference type="SUPFAM" id="SSF56784">
    <property type="entry name" value="HAD-like"/>
    <property type="match status" value="1"/>
</dbReference>
<dbReference type="PANTHER" id="PTHR43434:SF26">
    <property type="entry name" value="PYROPHOSPHATASE PPAX"/>
    <property type="match status" value="1"/>
</dbReference>
<dbReference type="KEGG" id="scia:HUG15_21385"/>
<dbReference type="AlphaFoldDB" id="A0A7T6Z724"/>
<dbReference type="SFLD" id="SFLDS00003">
    <property type="entry name" value="Haloacid_Dehalogenase"/>
    <property type="match status" value="1"/>
</dbReference>
<dbReference type="GO" id="GO:0000287">
    <property type="term" value="F:magnesium ion binding"/>
    <property type="evidence" value="ECO:0007669"/>
    <property type="project" value="UniProtKB-UniRule"/>
</dbReference>
<dbReference type="Proteomes" id="UP000595823">
    <property type="component" value="Chromosome"/>
</dbReference>
<dbReference type="InterPro" id="IPR041492">
    <property type="entry name" value="HAD_2"/>
</dbReference>
<dbReference type="InterPro" id="IPR023214">
    <property type="entry name" value="HAD_sf"/>
</dbReference>
<evidence type="ECO:0000256" key="2">
    <source>
        <dbReference type="ARBA" id="ARBA00022842"/>
    </source>
</evidence>
<comment type="cofactor">
    <cofactor evidence="3">
        <name>Mg(2+)</name>
        <dbReference type="ChEBI" id="CHEBI:18420"/>
    </cofactor>
</comment>
<evidence type="ECO:0000256" key="1">
    <source>
        <dbReference type="ARBA" id="ARBA00022801"/>
    </source>
</evidence>
<keyword evidence="5" id="KW-1185">Reference proteome</keyword>
<comment type="similarity">
    <text evidence="3">Belongs to the HAD-like hydrolase superfamily. PpaX family.</text>
</comment>
<dbReference type="GO" id="GO:0004427">
    <property type="term" value="F:inorganic diphosphate phosphatase activity"/>
    <property type="evidence" value="ECO:0007669"/>
    <property type="project" value="UniProtKB-UniRule"/>
</dbReference>
<dbReference type="InterPro" id="IPR036412">
    <property type="entry name" value="HAD-like_sf"/>
</dbReference>
<proteinExistence type="inferred from homology"/>
<dbReference type="GO" id="GO:0006281">
    <property type="term" value="P:DNA repair"/>
    <property type="evidence" value="ECO:0007669"/>
    <property type="project" value="TreeGrafter"/>
</dbReference>
<dbReference type="SFLD" id="SFLDG01129">
    <property type="entry name" value="C1.5:_HAD__Beta-PGM__Phosphata"/>
    <property type="match status" value="1"/>
</dbReference>
<dbReference type="SFLD" id="SFLDG01135">
    <property type="entry name" value="C1.5.6:_HAD__Beta-PGM__Phospha"/>
    <property type="match status" value="1"/>
</dbReference>
<dbReference type="CDD" id="cd02616">
    <property type="entry name" value="HAD_PPase"/>
    <property type="match status" value="1"/>
</dbReference>
<dbReference type="Gene3D" id="1.10.150.240">
    <property type="entry name" value="Putative phosphatase, domain 2"/>
    <property type="match status" value="1"/>
</dbReference>
<dbReference type="PRINTS" id="PR00413">
    <property type="entry name" value="HADHALOGNASE"/>
</dbReference>
<dbReference type="InterPro" id="IPR006439">
    <property type="entry name" value="HAD-SF_hydro_IA"/>
</dbReference>
<keyword evidence="2 3" id="KW-0460">Magnesium</keyword>
<gene>
    <name evidence="3 4" type="primary">ppaX</name>
    <name evidence="4" type="ORF">HUG15_21385</name>
</gene>
<dbReference type="HAMAP" id="MF_01250">
    <property type="entry name" value="Pyrophosphat_PpaX"/>
    <property type="match status" value="1"/>
</dbReference>
<dbReference type="PANTHER" id="PTHR43434">
    <property type="entry name" value="PHOSPHOGLYCOLATE PHOSPHATASE"/>
    <property type="match status" value="1"/>
</dbReference>
<evidence type="ECO:0000256" key="3">
    <source>
        <dbReference type="HAMAP-Rule" id="MF_01250"/>
    </source>
</evidence>
<dbReference type="InterPro" id="IPR023198">
    <property type="entry name" value="PGP-like_dom2"/>
</dbReference>
<dbReference type="InterPro" id="IPR050155">
    <property type="entry name" value="HAD-like_hydrolase_sf"/>
</dbReference>
<organism evidence="4 5">
    <name type="scientific">Salicibibacter cibarius</name>
    <dbReference type="NCBI Taxonomy" id="2743000"/>
    <lineage>
        <taxon>Bacteria</taxon>
        <taxon>Bacillati</taxon>
        <taxon>Bacillota</taxon>
        <taxon>Bacilli</taxon>
        <taxon>Bacillales</taxon>
        <taxon>Bacillaceae</taxon>
        <taxon>Salicibibacter</taxon>
    </lineage>
</organism>
<dbReference type="NCBIfam" id="NF009804">
    <property type="entry name" value="PRK13288.1"/>
    <property type="match status" value="1"/>
</dbReference>
<comment type="function">
    <text evidence="3">Hydrolyzes pyrophosphate formed during P-Ser-HPr dephosphorylation by HPrK/P. Might play a role in controlling the intracellular pyrophosphate pool.</text>
</comment>
<dbReference type="InterPro" id="IPR023733">
    <property type="entry name" value="Pyrophosphatase_Ppax"/>
</dbReference>
<comment type="catalytic activity">
    <reaction evidence="3">
        <text>diphosphate + H2O = 2 phosphate + H(+)</text>
        <dbReference type="Rhea" id="RHEA:24576"/>
        <dbReference type="ChEBI" id="CHEBI:15377"/>
        <dbReference type="ChEBI" id="CHEBI:15378"/>
        <dbReference type="ChEBI" id="CHEBI:33019"/>
        <dbReference type="ChEBI" id="CHEBI:43474"/>
        <dbReference type="EC" id="3.6.1.1"/>
    </reaction>
</comment>
<name>A0A7T6Z724_9BACI</name>
<dbReference type="NCBIfam" id="TIGR01549">
    <property type="entry name" value="HAD-SF-IA-v1"/>
    <property type="match status" value="1"/>
</dbReference>
<keyword evidence="1 3" id="KW-0378">Hydrolase</keyword>